<keyword evidence="6" id="KW-0812">Transmembrane</keyword>
<dbReference type="GO" id="GO:0009134">
    <property type="term" value="P:nucleoside diphosphate catabolic process"/>
    <property type="evidence" value="ECO:0007669"/>
    <property type="project" value="TreeGrafter"/>
</dbReference>
<evidence type="ECO:0000256" key="6">
    <source>
        <dbReference type="SAM" id="Phobius"/>
    </source>
</evidence>
<dbReference type="EnsemblMetazoa" id="BGLB022599-RE">
    <property type="protein sequence ID" value="BGLB022599-PE"/>
    <property type="gene ID" value="BGLB022599"/>
</dbReference>
<accession>A0A2C9KR40</accession>
<dbReference type="GO" id="GO:0005886">
    <property type="term" value="C:plasma membrane"/>
    <property type="evidence" value="ECO:0007669"/>
    <property type="project" value="TreeGrafter"/>
</dbReference>
<feature type="active site" description="Proton acceptor" evidence="3">
    <location>
        <position position="274"/>
    </location>
</feature>
<dbReference type="VEuPathDB" id="VectorBase:BGLAX_047096"/>
<feature type="transmembrane region" description="Helical" evidence="6">
    <location>
        <begin position="114"/>
        <end position="137"/>
    </location>
</feature>
<comment type="similarity">
    <text evidence="1 5">Belongs to the GDA1/CD39 NTPase family.</text>
</comment>
<dbReference type="OrthoDB" id="6372431at2759"/>
<proteinExistence type="inferred from homology"/>
<keyword evidence="4" id="KW-0547">Nucleotide-binding</keyword>
<dbReference type="PROSITE" id="PS01238">
    <property type="entry name" value="GDA1_CD39_NTPASE"/>
    <property type="match status" value="1"/>
</dbReference>
<dbReference type="InterPro" id="IPR000407">
    <property type="entry name" value="GDA1_CD39_NTPase"/>
</dbReference>
<evidence type="ECO:0000313" key="8">
    <source>
        <dbReference type="Proteomes" id="UP000076420"/>
    </source>
</evidence>
<organism evidence="7 8">
    <name type="scientific">Biomphalaria glabrata</name>
    <name type="common">Bloodfluke planorb</name>
    <name type="synonym">Freshwater snail</name>
    <dbReference type="NCBI Taxonomy" id="6526"/>
    <lineage>
        <taxon>Eukaryota</taxon>
        <taxon>Metazoa</taxon>
        <taxon>Spiralia</taxon>
        <taxon>Lophotrochozoa</taxon>
        <taxon>Mollusca</taxon>
        <taxon>Gastropoda</taxon>
        <taxon>Heterobranchia</taxon>
        <taxon>Euthyneura</taxon>
        <taxon>Panpulmonata</taxon>
        <taxon>Hygrophila</taxon>
        <taxon>Lymnaeoidea</taxon>
        <taxon>Planorbidae</taxon>
        <taxon>Biomphalaria</taxon>
    </lineage>
</organism>
<dbReference type="GO" id="GO:0004382">
    <property type="term" value="F:GDP phosphatase activity"/>
    <property type="evidence" value="ECO:0007669"/>
    <property type="project" value="TreeGrafter"/>
</dbReference>
<evidence type="ECO:0000256" key="2">
    <source>
        <dbReference type="ARBA" id="ARBA00022801"/>
    </source>
</evidence>
<evidence type="ECO:0000256" key="3">
    <source>
        <dbReference type="PIRSR" id="PIRSR600407-1"/>
    </source>
</evidence>
<gene>
    <name evidence="7" type="primary">106068536</name>
</gene>
<dbReference type="Proteomes" id="UP000076420">
    <property type="component" value="Unassembled WGS sequence"/>
</dbReference>
<sequence>MCSRILHVMLVFSKRLMYKMPEIELIVQSILPSDEPQGRYHINIFPDSTVETLLRELCRRADVPLKHEYCLRSKGHDQLQRTAILSQIGVQDGAFLHWTFENVAVKTPCRCNTFCFLALISFIIGIVGLAAICVLRFKTSTETDYAIVFDAGSTHTAMFIYKWEGSKFNGTAVAVQHGTKCTAEGSGIANFANTPDKAGQSLIKCLTEAKKTIPKDKHSSTPIYLGATAGMRLLNATNPIACEMILGSVCDAFSNFSFKFICETSVKIISGTEEGTSSWITSNYVANAFRVDRPDVKDYLAPTTVPSIGAMDLGGASTQITFVPRDRSTEPEFIKDVKLFGKKYGVYTHSYLCYGVAEVTKRILASLIKPDSPIYTIEHPCLPKDYNKTMTDTELFASPCVTGQAGLETFGHSITLPVQNDQNYTFIGQRNSTECEHLIRVSLFNTSVCHHSRCSFNGVYQPEISGPFYAFSSFYYITNFLNLSSSTKSSFPHADLVSAKNKICNSSWEQLLNLPVTPQEHENLMWYCLQSTYINLLLFEGYNFSEAKWPDINFVEKISSTEVGWSLGYILNESLTYPVDEPEVLIYTVTFALLTVLFCLFLIVSIALALQGRRMHNSKDIKYRKMSTYGAI</sequence>
<dbReference type="PANTHER" id="PTHR11782:SF83">
    <property type="entry name" value="GUANOSINE-DIPHOSPHATASE"/>
    <property type="match status" value="1"/>
</dbReference>
<dbReference type="STRING" id="6526.A0A2C9KR40"/>
<keyword evidence="4" id="KW-0067">ATP-binding</keyword>
<evidence type="ECO:0000313" key="7">
    <source>
        <dbReference type="EnsemblMetazoa" id="BGLB022599-PE"/>
    </source>
</evidence>
<evidence type="ECO:0000256" key="5">
    <source>
        <dbReference type="RuleBase" id="RU003833"/>
    </source>
</evidence>
<name>A0A2C9KR40_BIOGL</name>
<dbReference type="GO" id="GO:0045134">
    <property type="term" value="F:UDP phosphatase activity"/>
    <property type="evidence" value="ECO:0007669"/>
    <property type="project" value="TreeGrafter"/>
</dbReference>
<keyword evidence="2 5" id="KW-0378">Hydrolase</keyword>
<dbReference type="GO" id="GO:0017111">
    <property type="term" value="F:ribonucleoside triphosphate phosphatase activity"/>
    <property type="evidence" value="ECO:0007669"/>
    <property type="project" value="TreeGrafter"/>
</dbReference>
<dbReference type="GO" id="GO:0005524">
    <property type="term" value="F:ATP binding"/>
    <property type="evidence" value="ECO:0007669"/>
    <property type="project" value="UniProtKB-KW"/>
</dbReference>
<keyword evidence="6" id="KW-1133">Transmembrane helix</keyword>
<dbReference type="Pfam" id="PF01150">
    <property type="entry name" value="GDA1_CD39"/>
    <property type="match status" value="1"/>
</dbReference>
<feature type="transmembrane region" description="Helical" evidence="6">
    <location>
        <begin position="584"/>
        <end position="610"/>
    </location>
</feature>
<evidence type="ECO:0000256" key="1">
    <source>
        <dbReference type="ARBA" id="ARBA00009283"/>
    </source>
</evidence>
<dbReference type="Gene3D" id="3.30.420.40">
    <property type="match status" value="1"/>
</dbReference>
<dbReference type="PANTHER" id="PTHR11782">
    <property type="entry name" value="ADENOSINE/GUANOSINE DIPHOSPHATASE"/>
    <property type="match status" value="1"/>
</dbReference>
<keyword evidence="6" id="KW-0472">Membrane</keyword>
<evidence type="ECO:0000256" key="4">
    <source>
        <dbReference type="PIRSR" id="PIRSR600407-2"/>
    </source>
</evidence>
<dbReference type="CDD" id="cd24044">
    <property type="entry name" value="ASKHA_NBD_NTPDase1-like"/>
    <property type="match status" value="1"/>
</dbReference>
<dbReference type="Gene3D" id="3.30.420.150">
    <property type="entry name" value="Exopolyphosphatase. Domain 2"/>
    <property type="match status" value="1"/>
</dbReference>
<feature type="binding site" evidence="4">
    <location>
        <begin position="315"/>
        <end position="319"/>
    </location>
    <ligand>
        <name>ATP</name>
        <dbReference type="ChEBI" id="CHEBI:30616"/>
    </ligand>
</feature>
<reference evidence="7" key="1">
    <citation type="submission" date="2020-05" db="UniProtKB">
        <authorList>
            <consortium name="EnsemblMetazoa"/>
        </authorList>
    </citation>
    <scope>IDENTIFICATION</scope>
    <source>
        <strain evidence="7">BB02</strain>
    </source>
</reference>
<dbReference type="KEGG" id="bgt:106068536"/>
<dbReference type="AlphaFoldDB" id="A0A2C9KR40"/>
<dbReference type="VEuPathDB" id="VectorBase:BGLB022599"/>
<protein>
    <submittedName>
        <fullName evidence="7">Uncharacterized protein</fullName>
    </submittedName>
</protein>